<name>A0A5J4VR28_9EUKA</name>
<gene>
    <name evidence="2" type="ORF">EZS28_019338</name>
</gene>
<feature type="compositionally biased region" description="Polar residues" evidence="1">
    <location>
        <begin position="1"/>
        <end position="10"/>
    </location>
</feature>
<feature type="compositionally biased region" description="Basic residues" evidence="1">
    <location>
        <begin position="76"/>
        <end position="85"/>
    </location>
</feature>
<feature type="compositionally biased region" description="Basic residues" evidence="1">
    <location>
        <begin position="38"/>
        <end position="47"/>
    </location>
</feature>
<proteinExistence type="predicted"/>
<evidence type="ECO:0000313" key="3">
    <source>
        <dbReference type="Proteomes" id="UP000324800"/>
    </source>
</evidence>
<comment type="caution">
    <text evidence="2">The sequence shown here is derived from an EMBL/GenBank/DDBJ whole genome shotgun (WGS) entry which is preliminary data.</text>
</comment>
<dbReference type="Proteomes" id="UP000324800">
    <property type="component" value="Unassembled WGS sequence"/>
</dbReference>
<sequence length="85" mass="9525">MKGNVDQLSFQGVRAKKGEKTASGSQIGGAEAIGLSKSQKKHQKSAKKIIVPGKKTKKEKKVKREKKEKKFEKKEKKIHANKPRK</sequence>
<dbReference type="EMBL" id="SNRW01005401">
    <property type="protein sequence ID" value="KAA6385137.1"/>
    <property type="molecule type" value="Genomic_DNA"/>
</dbReference>
<feature type="compositionally biased region" description="Basic residues" evidence="1">
    <location>
        <begin position="54"/>
        <end position="67"/>
    </location>
</feature>
<evidence type="ECO:0000313" key="2">
    <source>
        <dbReference type="EMBL" id="KAA6385137.1"/>
    </source>
</evidence>
<protein>
    <submittedName>
        <fullName evidence="2">Uncharacterized protein</fullName>
    </submittedName>
</protein>
<dbReference type="AlphaFoldDB" id="A0A5J4VR28"/>
<feature type="region of interest" description="Disordered" evidence="1">
    <location>
        <begin position="1"/>
        <end position="85"/>
    </location>
</feature>
<evidence type="ECO:0000256" key="1">
    <source>
        <dbReference type="SAM" id="MobiDB-lite"/>
    </source>
</evidence>
<organism evidence="2 3">
    <name type="scientific">Streblomastix strix</name>
    <dbReference type="NCBI Taxonomy" id="222440"/>
    <lineage>
        <taxon>Eukaryota</taxon>
        <taxon>Metamonada</taxon>
        <taxon>Preaxostyla</taxon>
        <taxon>Oxymonadida</taxon>
        <taxon>Streblomastigidae</taxon>
        <taxon>Streblomastix</taxon>
    </lineage>
</organism>
<accession>A0A5J4VR28</accession>
<reference evidence="2 3" key="1">
    <citation type="submission" date="2019-03" db="EMBL/GenBank/DDBJ databases">
        <title>Single cell metagenomics reveals metabolic interactions within the superorganism composed of flagellate Streblomastix strix and complex community of Bacteroidetes bacteria on its surface.</title>
        <authorList>
            <person name="Treitli S.C."/>
            <person name="Kolisko M."/>
            <person name="Husnik F."/>
            <person name="Keeling P."/>
            <person name="Hampl V."/>
        </authorList>
    </citation>
    <scope>NUCLEOTIDE SEQUENCE [LARGE SCALE GENOMIC DNA]</scope>
    <source>
        <strain evidence="2">ST1C</strain>
    </source>
</reference>